<name>K2MAL3_9HYPH</name>
<dbReference type="InterPro" id="IPR036388">
    <property type="entry name" value="WH-like_DNA-bd_sf"/>
</dbReference>
<feature type="domain" description="HTH lysR-type" evidence="5">
    <location>
        <begin position="4"/>
        <end position="62"/>
    </location>
</feature>
<evidence type="ECO:0000259" key="5">
    <source>
        <dbReference type="PROSITE" id="PS50931"/>
    </source>
</evidence>
<dbReference type="eggNOG" id="COG0583">
    <property type="taxonomic scope" value="Bacteria"/>
</dbReference>
<evidence type="ECO:0000256" key="3">
    <source>
        <dbReference type="ARBA" id="ARBA00023125"/>
    </source>
</evidence>
<dbReference type="Pfam" id="PF00126">
    <property type="entry name" value="HTH_1"/>
    <property type="match status" value="1"/>
</dbReference>
<keyword evidence="2" id="KW-0805">Transcription regulation</keyword>
<accession>K2MAL3</accession>
<evidence type="ECO:0000313" key="6">
    <source>
        <dbReference type="EMBL" id="EKF19181.1"/>
    </source>
</evidence>
<dbReference type="InterPro" id="IPR000847">
    <property type="entry name" value="LysR_HTH_N"/>
</dbReference>
<dbReference type="Proteomes" id="UP000006786">
    <property type="component" value="Unassembled WGS sequence"/>
</dbReference>
<dbReference type="STRING" id="391937.NA2_08626"/>
<keyword evidence="4" id="KW-0804">Transcription</keyword>
<dbReference type="InterPro" id="IPR005119">
    <property type="entry name" value="LysR_subst-bd"/>
</dbReference>
<reference evidence="6 7" key="1">
    <citation type="journal article" date="2012" name="J. Bacteriol.">
        <title>Genome Sequence of Nitratireductor pacificus Type Strain pht-3B.</title>
        <authorList>
            <person name="Lai Q."/>
            <person name="Li G."/>
            <person name="Shao Z."/>
        </authorList>
    </citation>
    <scope>NUCLEOTIDE SEQUENCE [LARGE SCALE GENOMIC DNA]</scope>
    <source>
        <strain evidence="7">pht-3B</strain>
    </source>
</reference>
<dbReference type="EMBL" id="AMRM01000008">
    <property type="protein sequence ID" value="EKF19181.1"/>
    <property type="molecule type" value="Genomic_DNA"/>
</dbReference>
<dbReference type="GO" id="GO:0003700">
    <property type="term" value="F:DNA-binding transcription factor activity"/>
    <property type="evidence" value="ECO:0007669"/>
    <property type="project" value="InterPro"/>
</dbReference>
<evidence type="ECO:0000313" key="7">
    <source>
        <dbReference type="Proteomes" id="UP000006786"/>
    </source>
</evidence>
<dbReference type="SUPFAM" id="SSF53850">
    <property type="entry name" value="Periplasmic binding protein-like II"/>
    <property type="match status" value="1"/>
</dbReference>
<dbReference type="OrthoDB" id="8679465at2"/>
<dbReference type="GO" id="GO:0032993">
    <property type="term" value="C:protein-DNA complex"/>
    <property type="evidence" value="ECO:0007669"/>
    <property type="project" value="TreeGrafter"/>
</dbReference>
<evidence type="ECO:0000256" key="4">
    <source>
        <dbReference type="ARBA" id="ARBA00023163"/>
    </source>
</evidence>
<keyword evidence="7" id="KW-1185">Reference proteome</keyword>
<dbReference type="PANTHER" id="PTHR30346:SF0">
    <property type="entry name" value="HCA OPERON TRANSCRIPTIONAL ACTIVATOR HCAR"/>
    <property type="match status" value="1"/>
</dbReference>
<dbReference type="PANTHER" id="PTHR30346">
    <property type="entry name" value="TRANSCRIPTIONAL DUAL REGULATOR HCAR-RELATED"/>
    <property type="match status" value="1"/>
</dbReference>
<gene>
    <name evidence="6" type="ORF">NA2_08626</name>
</gene>
<comment type="similarity">
    <text evidence="1">Belongs to the LysR transcriptional regulatory family.</text>
</comment>
<dbReference type="Gene3D" id="3.40.190.10">
    <property type="entry name" value="Periplasmic binding protein-like II"/>
    <property type="match status" value="2"/>
</dbReference>
<dbReference type="GO" id="GO:0003677">
    <property type="term" value="F:DNA binding"/>
    <property type="evidence" value="ECO:0007669"/>
    <property type="project" value="UniProtKB-KW"/>
</dbReference>
<dbReference type="AlphaFoldDB" id="K2MAL3"/>
<sequence length="297" mass="32737">MKGFSYKQLRYIAAVASAGSIAGASEKLNLSASSIREALSDAESKIGAQLFVRSRAKGMRPTPEGQRFLGFAEPLFEAHELFEKKAAGIAHTQEREITIGILANASPIIMPRLIAELDRRGAVARYRIAELDSEALVDAVRAGAHLVGLGFNDFLHPSLTFVSLFRAQLHIALPRNHRLAEARSLSLHELAEEPYIFLNFPGARAYYSGLFDHHRITPNTRFVVDSTEMARRLVEGGFGYATFNMSPVGKPAPADAMIRVPLETDYWSPTFGMFYEAASASLRQVREIESAARAAWL</sequence>
<protein>
    <submittedName>
        <fullName evidence="6">LysR family transcriptional regulator</fullName>
    </submittedName>
</protein>
<dbReference type="Gene3D" id="1.10.10.10">
    <property type="entry name" value="Winged helix-like DNA-binding domain superfamily/Winged helix DNA-binding domain"/>
    <property type="match status" value="1"/>
</dbReference>
<evidence type="ECO:0000256" key="2">
    <source>
        <dbReference type="ARBA" id="ARBA00023015"/>
    </source>
</evidence>
<evidence type="ECO:0000256" key="1">
    <source>
        <dbReference type="ARBA" id="ARBA00009437"/>
    </source>
</evidence>
<comment type="caution">
    <text evidence="6">The sequence shown here is derived from an EMBL/GenBank/DDBJ whole genome shotgun (WGS) entry which is preliminary data.</text>
</comment>
<proteinExistence type="inferred from homology"/>
<dbReference type="SUPFAM" id="SSF46785">
    <property type="entry name" value="Winged helix' DNA-binding domain"/>
    <property type="match status" value="1"/>
</dbReference>
<organism evidence="6 7">
    <name type="scientific">Nitratireductor pacificus pht-3B</name>
    <dbReference type="NCBI Taxonomy" id="391937"/>
    <lineage>
        <taxon>Bacteria</taxon>
        <taxon>Pseudomonadati</taxon>
        <taxon>Pseudomonadota</taxon>
        <taxon>Alphaproteobacteria</taxon>
        <taxon>Hyphomicrobiales</taxon>
        <taxon>Phyllobacteriaceae</taxon>
        <taxon>Nitratireductor</taxon>
    </lineage>
</organism>
<dbReference type="PATRIC" id="fig|391937.3.peg.1771"/>
<dbReference type="Pfam" id="PF03466">
    <property type="entry name" value="LysR_substrate"/>
    <property type="match status" value="1"/>
</dbReference>
<keyword evidence="3" id="KW-0238">DNA-binding</keyword>
<dbReference type="InterPro" id="IPR036390">
    <property type="entry name" value="WH_DNA-bd_sf"/>
</dbReference>
<dbReference type="PROSITE" id="PS50931">
    <property type="entry name" value="HTH_LYSR"/>
    <property type="match status" value="1"/>
</dbReference>
<dbReference type="RefSeq" id="WP_008596243.1">
    <property type="nucleotide sequence ID" value="NZ_AMRM01000008.1"/>
</dbReference>